<keyword evidence="2" id="KW-1185">Reference proteome</keyword>
<reference evidence="1 2" key="2">
    <citation type="submission" date="2018-11" db="EMBL/GenBank/DDBJ databases">
        <authorList>
            <consortium name="Pathogen Informatics"/>
        </authorList>
    </citation>
    <scope>NUCLEOTIDE SEQUENCE [LARGE SCALE GENOMIC DNA]</scope>
    <source>
        <strain evidence="1 2">Egypt</strain>
    </source>
</reference>
<evidence type="ECO:0000313" key="2">
    <source>
        <dbReference type="Proteomes" id="UP000272942"/>
    </source>
</evidence>
<evidence type="ECO:0000313" key="3">
    <source>
        <dbReference type="WBParaSite" id="ECPE_0001714301-mRNA-1"/>
    </source>
</evidence>
<proteinExistence type="predicted"/>
<protein>
    <submittedName>
        <fullName evidence="3">Ketoacyl_synth_N domain-containing protein</fullName>
    </submittedName>
</protein>
<organism evidence="3">
    <name type="scientific">Echinostoma caproni</name>
    <dbReference type="NCBI Taxonomy" id="27848"/>
    <lineage>
        <taxon>Eukaryota</taxon>
        <taxon>Metazoa</taxon>
        <taxon>Spiralia</taxon>
        <taxon>Lophotrochozoa</taxon>
        <taxon>Platyhelminthes</taxon>
        <taxon>Trematoda</taxon>
        <taxon>Digenea</taxon>
        <taxon>Plagiorchiida</taxon>
        <taxon>Echinostomata</taxon>
        <taxon>Echinostomatoidea</taxon>
        <taxon>Echinostomatidae</taxon>
        <taxon>Echinostoma</taxon>
    </lineage>
</organism>
<sequence>MWTAFTAAEGVAFGVAVSMSEWSNKDADSFVEDPGIRALELGYTFGVEGCILTISRLALPDEGGGTEAILFQLFA</sequence>
<accession>A0A183BD14</accession>
<dbReference type="EMBL" id="UZAN01067498">
    <property type="protein sequence ID" value="VDP94383.1"/>
    <property type="molecule type" value="Genomic_DNA"/>
</dbReference>
<evidence type="ECO:0000313" key="1">
    <source>
        <dbReference type="EMBL" id="VDP94383.1"/>
    </source>
</evidence>
<gene>
    <name evidence="1" type="ORF">ECPE_LOCUS17099</name>
</gene>
<dbReference type="Proteomes" id="UP000272942">
    <property type="component" value="Unassembled WGS sequence"/>
</dbReference>
<dbReference type="AlphaFoldDB" id="A0A183BD14"/>
<name>A0A183BD14_9TREM</name>
<reference evidence="3" key="1">
    <citation type="submission" date="2016-06" db="UniProtKB">
        <authorList>
            <consortium name="WormBaseParasite"/>
        </authorList>
    </citation>
    <scope>IDENTIFICATION</scope>
</reference>
<dbReference type="WBParaSite" id="ECPE_0001714301-mRNA-1">
    <property type="protein sequence ID" value="ECPE_0001714301-mRNA-1"/>
    <property type="gene ID" value="ECPE_0001714301"/>
</dbReference>